<feature type="region of interest" description="Disordered" evidence="1">
    <location>
        <begin position="1"/>
        <end position="33"/>
    </location>
</feature>
<accession>A0AAV0KWC4</accession>
<proteinExistence type="predicted"/>
<dbReference type="AlphaFoldDB" id="A0AAV0KWC4"/>
<reference evidence="2" key="1">
    <citation type="submission" date="2022-08" db="EMBL/GenBank/DDBJ databases">
        <authorList>
            <person name="Gutierrez-Valencia J."/>
        </authorList>
    </citation>
    <scope>NUCLEOTIDE SEQUENCE</scope>
</reference>
<comment type="caution">
    <text evidence="2">The sequence shown here is derived from an EMBL/GenBank/DDBJ whole genome shotgun (WGS) entry which is preliminary data.</text>
</comment>
<feature type="compositionally biased region" description="Low complexity" evidence="1">
    <location>
        <begin position="85"/>
        <end position="100"/>
    </location>
</feature>
<name>A0AAV0KWC4_9ROSI</name>
<gene>
    <name evidence="2" type="ORF">LITE_LOCUS20449</name>
</gene>
<evidence type="ECO:0000313" key="3">
    <source>
        <dbReference type="Proteomes" id="UP001154282"/>
    </source>
</evidence>
<protein>
    <submittedName>
        <fullName evidence="2">Uncharacterized protein</fullName>
    </submittedName>
</protein>
<keyword evidence="3" id="KW-1185">Reference proteome</keyword>
<evidence type="ECO:0000256" key="1">
    <source>
        <dbReference type="SAM" id="MobiDB-lite"/>
    </source>
</evidence>
<dbReference type="EMBL" id="CAMGYJ010000005">
    <property type="protein sequence ID" value="CAI0425550.1"/>
    <property type="molecule type" value="Genomic_DNA"/>
</dbReference>
<feature type="region of interest" description="Disordered" evidence="1">
    <location>
        <begin position="65"/>
        <end position="106"/>
    </location>
</feature>
<evidence type="ECO:0000313" key="2">
    <source>
        <dbReference type="EMBL" id="CAI0425550.1"/>
    </source>
</evidence>
<sequence length="106" mass="11190">MESSNEEKGVRAGGGGGAEFGYSPPPPLAAQQQMIMSHQIHHQGFDSAPSEIFNLTTGNDMIGFPNSSVKPHSPPAMWKPFGEKSATSEPTTSTSSAAMAEGWRRG</sequence>
<feature type="compositionally biased region" description="Basic and acidic residues" evidence="1">
    <location>
        <begin position="1"/>
        <end position="10"/>
    </location>
</feature>
<dbReference type="Proteomes" id="UP001154282">
    <property type="component" value="Unassembled WGS sequence"/>
</dbReference>
<organism evidence="2 3">
    <name type="scientific">Linum tenue</name>
    <dbReference type="NCBI Taxonomy" id="586396"/>
    <lineage>
        <taxon>Eukaryota</taxon>
        <taxon>Viridiplantae</taxon>
        <taxon>Streptophyta</taxon>
        <taxon>Embryophyta</taxon>
        <taxon>Tracheophyta</taxon>
        <taxon>Spermatophyta</taxon>
        <taxon>Magnoliopsida</taxon>
        <taxon>eudicotyledons</taxon>
        <taxon>Gunneridae</taxon>
        <taxon>Pentapetalae</taxon>
        <taxon>rosids</taxon>
        <taxon>fabids</taxon>
        <taxon>Malpighiales</taxon>
        <taxon>Linaceae</taxon>
        <taxon>Linum</taxon>
    </lineage>
</organism>